<dbReference type="PANTHER" id="PTHR46594">
    <property type="entry name" value="P-TYPE CATION-TRANSPORTING ATPASE"/>
    <property type="match status" value="1"/>
</dbReference>
<dbReference type="InterPro" id="IPR006121">
    <property type="entry name" value="HMA_dom"/>
</dbReference>
<dbReference type="EMBL" id="JABEQJ010000035">
    <property type="protein sequence ID" value="MBB2162310.1"/>
    <property type="molecule type" value="Genomic_DNA"/>
</dbReference>
<dbReference type="Pfam" id="PF00403">
    <property type="entry name" value="HMA"/>
    <property type="match status" value="1"/>
</dbReference>
<dbReference type="FunFam" id="3.30.70.100:FF:000001">
    <property type="entry name" value="ATPase copper transporting beta"/>
    <property type="match status" value="1"/>
</dbReference>
<dbReference type="SUPFAM" id="SSF55008">
    <property type="entry name" value="HMA, heavy metal-associated domain"/>
    <property type="match status" value="1"/>
</dbReference>
<dbReference type="Gene3D" id="3.30.70.100">
    <property type="match status" value="1"/>
</dbReference>
<dbReference type="RefSeq" id="WP_182999132.1">
    <property type="nucleotide sequence ID" value="NZ_JABEQJ010000035.1"/>
</dbReference>
<dbReference type="AlphaFoldDB" id="A0A7W4IGA6"/>
<reference evidence="3 4" key="1">
    <citation type="submission" date="2020-04" db="EMBL/GenBank/DDBJ databases">
        <title>Description of novel Gluconacetobacter.</title>
        <authorList>
            <person name="Sombolestani A."/>
        </authorList>
    </citation>
    <scope>NUCLEOTIDE SEQUENCE [LARGE SCALE GENOMIC DNA]</scope>
    <source>
        <strain evidence="3 4">LMG 19747</strain>
    </source>
</reference>
<dbReference type="CDD" id="cd00371">
    <property type="entry name" value="HMA"/>
    <property type="match status" value="1"/>
</dbReference>
<feature type="domain" description="HMA" evidence="2">
    <location>
        <begin position="3"/>
        <end position="69"/>
    </location>
</feature>
<evidence type="ECO:0000313" key="3">
    <source>
        <dbReference type="EMBL" id="MBB2162310.1"/>
    </source>
</evidence>
<protein>
    <submittedName>
        <fullName evidence="3">Heavy-metal-associated domain-containing protein</fullName>
    </submittedName>
</protein>
<dbReference type="GO" id="GO:0046872">
    <property type="term" value="F:metal ion binding"/>
    <property type="evidence" value="ECO:0007669"/>
    <property type="project" value="UniProtKB-KW"/>
</dbReference>
<name>A0A7W4IGA6_9PROT</name>
<comment type="caution">
    <text evidence="3">The sequence shown here is derived from an EMBL/GenBank/DDBJ whole genome shotgun (WGS) entry which is preliminary data.</text>
</comment>
<proteinExistence type="predicted"/>
<evidence type="ECO:0000313" key="4">
    <source>
        <dbReference type="Proteomes" id="UP000589085"/>
    </source>
</evidence>
<dbReference type="PRINTS" id="PR00942">
    <property type="entry name" value="CUATPASEI"/>
</dbReference>
<dbReference type="PANTHER" id="PTHR46594:SF4">
    <property type="entry name" value="P-TYPE CATION-TRANSPORTING ATPASE"/>
    <property type="match status" value="1"/>
</dbReference>
<gene>
    <name evidence="3" type="ORF">HLH48_19460</name>
</gene>
<evidence type="ECO:0000259" key="2">
    <source>
        <dbReference type="PROSITE" id="PS50846"/>
    </source>
</evidence>
<evidence type="ECO:0000256" key="1">
    <source>
        <dbReference type="ARBA" id="ARBA00022723"/>
    </source>
</evidence>
<dbReference type="InterPro" id="IPR036163">
    <property type="entry name" value="HMA_dom_sf"/>
</dbReference>
<keyword evidence="1" id="KW-0479">Metal-binding</keyword>
<dbReference type="PROSITE" id="PS50846">
    <property type="entry name" value="HMA_2"/>
    <property type="match status" value="1"/>
</dbReference>
<dbReference type="InterPro" id="IPR017969">
    <property type="entry name" value="Heavy-metal-associated_CS"/>
</dbReference>
<organism evidence="3 4">
    <name type="scientific">Gluconacetobacter sacchari</name>
    <dbReference type="NCBI Taxonomy" id="92759"/>
    <lineage>
        <taxon>Bacteria</taxon>
        <taxon>Pseudomonadati</taxon>
        <taxon>Pseudomonadota</taxon>
        <taxon>Alphaproteobacteria</taxon>
        <taxon>Acetobacterales</taxon>
        <taxon>Acetobacteraceae</taxon>
        <taxon>Gluconacetobacter</taxon>
    </lineage>
</organism>
<sequence>MVAIENLIVEGMSCGGCSGKLKRALEALDGVSEADVVLEGGKVSVQYDPAVVQASKFAEVVEETGFELVS</sequence>
<dbReference type="PROSITE" id="PS01047">
    <property type="entry name" value="HMA_1"/>
    <property type="match status" value="1"/>
</dbReference>
<accession>A0A7W4IGA6</accession>
<dbReference type="Proteomes" id="UP000589085">
    <property type="component" value="Unassembled WGS sequence"/>
</dbReference>